<dbReference type="Pfam" id="PF13424">
    <property type="entry name" value="TPR_12"/>
    <property type="match status" value="1"/>
</dbReference>
<keyword evidence="6" id="KW-1185">Reference proteome</keyword>
<dbReference type="PANTHER" id="PTHR45641:SF1">
    <property type="entry name" value="AAA+ ATPASE DOMAIN-CONTAINING PROTEIN"/>
    <property type="match status" value="1"/>
</dbReference>
<feature type="repeat" description="TPR" evidence="3">
    <location>
        <begin position="30"/>
        <end position="63"/>
    </location>
</feature>
<reference evidence="5" key="1">
    <citation type="submission" date="2021-02" db="EMBL/GenBank/DDBJ databases">
        <authorList>
            <person name="Nowell W R."/>
        </authorList>
    </citation>
    <scope>NUCLEOTIDE SEQUENCE</scope>
</reference>
<sequence>MGNSNESLVYLEKALDIQRQSLPSNHPNLATMYNNIGATHWKACQYDKALPYFKEAQRIAKIAPYGSIHTKLELTIMSNYASGLRTLNKYDEALVYYNKALLIAQRMDKNNPVIISL</sequence>
<dbReference type="Proteomes" id="UP000663870">
    <property type="component" value="Unassembled WGS sequence"/>
</dbReference>
<evidence type="ECO:0000256" key="3">
    <source>
        <dbReference type="PROSITE-ProRule" id="PRU00339"/>
    </source>
</evidence>
<name>A0A815YQ90_9BILA</name>
<dbReference type="InterPro" id="IPR011990">
    <property type="entry name" value="TPR-like_helical_dom_sf"/>
</dbReference>
<dbReference type="EMBL" id="CAJNOH010002570">
    <property type="protein sequence ID" value="CAF1300080.1"/>
    <property type="molecule type" value="Genomic_DNA"/>
</dbReference>
<evidence type="ECO:0008006" key="7">
    <source>
        <dbReference type="Google" id="ProtNLM"/>
    </source>
</evidence>
<dbReference type="SMART" id="SM00028">
    <property type="entry name" value="TPR"/>
    <property type="match status" value="2"/>
</dbReference>
<comment type="caution">
    <text evidence="5">The sequence shown here is derived from an EMBL/GenBank/DDBJ whole genome shotgun (WGS) entry which is preliminary data.</text>
</comment>
<keyword evidence="1" id="KW-0677">Repeat</keyword>
<evidence type="ECO:0000313" key="6">
    <source>
        <dbReference type="Proteomes" id="UP000663870"/>
    </source>
</evidence>
<dbReference type="SUPFAM" id="SSF48452">
    <property type="entry name" value="TPR-like"/>
    <property type="match status" value="1"/>
</dbReference>
<organism evidence="5 6">
    <name type="scientific">Rotaria sordida</name>
    <dbReference type="NCBI Taxonomy" id="392033"/>
    <lineage>
        <taxon>Eukaryota</taxon>
        <taxon>Metazoa</taxon>
        <taxon>Spiralia</taxon>
        <taxon>Gnathifera</taxon>
        <taxon>Rotifera</taxon>
        <taxon>Eurotatoria</taxon>
        <taxon>Bdelloidea</taxon>
        <taxon>Philodinida</taxon>
        <taxon>Philodinidae</taxon>
        <taxon>Rotaria</taxon>
    </lineage>
</organism>
<protein>
    <recommendedName>
        <fullName evidence="7">Kinesin light chain</fullName>
    </recommendedName>
</protein>
<accession>A0A815YQ90</accession>
<dbReference type="InterPro" id="IPR019734">
    <property type="entry name" value="TPR_rpt"/>
</dbReference>
<evidence type="ECO:0000256" key="1">
    <source>
        <dbReference type="ARBA" id="ARBA00022737"/>
    </source>
</evidence>
<dbReference type="AlphaFoldDB" id="A0A815YQ90"/>
<dbReference type="Proteomes" id="UP000663854">
    <property type="component" value="Unassembled WGS sequence"/>
</dbReference>
<evidence type="ECO:0000256" key="2">
    <source>
        <dbReference type="ARBA" id="ARBA00022803"/>
    </source>
</evidence>
<dbReference type="PROSITE" id="PS50005">
    <property type="entry name" value="TPR"/>
    <property type="match status" value="1"/>
</dbReference>
<dbReference type="EMBL" id="CAJNOL010003772">
    <property type="protein sequence ID" value="CAF1573513.1"/>
    <property type="molecule type" value="Genomic_DNA"/>
</dbReference>
<dbReference type="Pfam" id="PF13374">
    <property type="entry name" value="TPR_10"/>
    <property type="match status" value="1"/>
</dbReference>
<proteinExistence type="predicted"/>
<evidence type="ECO:0000313" key="5">
    <source>
        <dbReference type="EMBL" id="CAF1573513.1"/>
    </source>
</evidence>
<dbReference type="PANTHER" id="PTHR45641">
    <property type="entry name" value="TETRATRICOPEPTIDE REPEAT PROTEIN (AFU_ORTHOLOGUE AFUA_6G03870)"/>
    <property type="match status" value="1"/>
</dbReference>
<evidence type="ECO:0000313" key="4">
    <source>
        <dbReference type="EMBL" id="CAF1300080.1"/>
    </source>
</evidence>
<dbReference type="Gene3D" id="1.25.40.10">
    <property type="entry name" value="Tetratricopeptide repeat domain"/>
    <property type="match status" value="1"/>
</dbReference>
<keyword evidence="2 3" id="KW-0802">TPR repeat</keyword>
<gene>
    <name evidence="5" type="ORF">JXQ802_LOCUS45443</name>
    <name evidence="4" type="ORF">PYM288_LOCUS29866</name>
</gene>